<dbReference type="AlphaFoldDB" id="A0A3E1BY15"/>
<comment type="caution">
    <text evidence="1">The sequence shown here is derived from an EMBL/GenBank/DDBJ whole genome shotgun (WGS) entry which is preliminary data.</text>
</comment>
<proteinExistence type="predicted"/>
<protein>
    <submittedName>
        <fullName evidence="1">Uncharacterized protein</fullName>
    </submittedName>
</protein>
<evidence type="ECO:0000313" key="1">
    <source>
        <dbReference type="EMBL" id="RFB99955.1"/>
    </source>
</evidence>
<accession>A0A3E1BY15</accession>
<name>A0A3E1BY15_RHILT</name>
<sequence>MQDKSLIYWATIEHHRWWLCHDQVYLNLLAQEGQLRSWTVRLIAKAYGVNRGIPRAADPDAGDPAATAIADVLGEAAHQFSGTLSQRFAICAEILQQLPPGIRGAEPATPKFVSGTTKLMWFLRPSGWTMFDNFAANALGIARGKSSVRARLFYAALEKQGFSQKSEAGNAVIRASGIPELHAERVIDKYLWLAGCTQPAREKAKAICEAYLQGLPSKHAEDLQALASALTNLLGENPFSETGGEHYAT</sequence>
<dbReference type="EMBL" id="NAOO01000004">
    <property type="protein sequence ID" value="RFB99955.1"/>
    <property type="molecule type" value="Genomic_DNA"/>
</dbReference>
<dbReference type="Proteomes" id="UP000256748">
    <property type="component" value="Unassembled WGS sequence"/>
</dbReference>
<organism evidence="1 2">
    <name type="scientific">Rhizobium leguminosarum bv. trifolii</name>
    <dbReference type="NCBI Taxonomy" id="386"/>
    <lineage>
        <taxon>Bacteria</taxon>
        <taxon>Pseudomonadati</taxon>
        <taxon>Pseudomonadota</taxon>
        <taxon>Alphaproteobacteria</taxon>
        <taxon>Hyphomicrobiales</taxon>
        <taxon>Rhizobiaceae</taxon>
        <taxon>Rhizobium/Agrobacterium group</taxon>
        <taxon>Rhizobium</taxon>
    </lineage>
</organism>
<dbReference type="RefSeq" id="WP_116272624.1">
    <property type="nucleotide sequence ID" value="NZ_KZ859521.1"/>
</dbReference>
<reference evidence="1 2" key="1">
    <citation type="submission" date="2017-03" db="EMBL/GenBank/DDBJ databases">
        <title>Genome analysis of Rhizobial strains effectives or ineffectives for nitrogen fixation isolated from bean seeds.</title>
        <authorList>
            <person name="Peralta H."/>
            <person name="Aguilar-Vera A."/>
            <person name="Mora Y."/>
            <person name="Vargas-Lagunas C."/>
            <person name="Girard L."/>
            <person name="Mora J."/>
        </authorList>
    </citation>
    <scope>NUCLEOTIDE SEQUENCE [LARGE SCALE GENOMIC DNA]</scope>
    <source>
        <strain evidence="1 2">CCGM5</strain>
    </source>
</reference>
<gene>
    <name evidence="1" type="ORF">B5K10_05475</name>
</gene>
<evidence type="ECO:0000313" key="2">
    <source>
        <dbReference type="Proteomes" id="UP000256748"/>
    </source>
</evidence>